<feature type="region of interest" description="Disordered" evidence="1">
    <location>
        <begin position="32"/>
        <end position="81"/>
    </location>
</feature>
<protein>
    <submittedName>
        <fullName evidence="2">Uncharacterized protein</fullName>
    </submittedName>
</protein>
<reference evidence="3" key="1">
    <citation type="journal article" date="2019" name="Int. J. Syst. Evol. Microbiol.">
        <title>The Global Catalogue of Microorganisms (GCM) 10K type strain sequencing project: providing services to taxonomists for standard genome sequencing and annotation.</title>
        <authorList>
            <consortium name="The Broad Institute Genomics Platform"/>
            <consortium name="The Broad Institute Genome Sequencing Center for Infectious Disease"/>
            <person name="Wu L."/>
            <person name="Ma J."/>
        </authorList>
    </citation>
    <scope>NUCLEOTIDE SEQUENCE [LARGE SCALE GENOMIC DNA]</scope>
    <source>
        <strain evidence="3">JCM 16373</strain>
    </source>
</reference>
<accession>A0ABP6CVZ1</accession>
<name>A0ABP6CVZ1_9ACTN</name>
<feature type="compositionally biased region" description="Low complexity" evidence="1">
    <location>
        <begin position="58"/>
        <end position="81"/>
    </location>
</feature>
<dbReference type="Proteomes" id="UP001501447">
    <property type="component" value="Unassembled WGS sequence"/>
</dbReference>
<organism evidence="2 3">
    <name type="scientific">Streptomyces axinellae</name>
    <dbReference type="NCBI Taxonomy" id="552788"/>
    <lineage>
        <taxon>Bacteria</taxon>
        <taxon>Bacillati</taxon>
        <taxon>Actinomycetota</taxon>
        <taxon>Actinomycetes</taxon>
        <taxon>Kitasatosporales</taxon>
        <taxon>Streptomycetaceae</taxon>
        <taxon>Streptomyces</taxon>
    </lineage>
</organism>
<evidence type="ECO:0000313" key="3">
    <source>
        <dbReference type="Proteomes" id="UP001501447"/>
    </source>
</evidence>
<sequence length="81" mass="8377">MRGSGVAEFPPGIPRFLRLIVGHLAPTSHVEMRVGRPVSGGGEETNSRTGVVPEPVSAGRAGPYRRAAHPRAGAAPRAVSV</sequence>
<evidence type="ECO:0000256" key="1">
    <source>
        <dbReference type="SAM" id="MobiDB-lite"/>
    </source>
</evidence>
<comment type="caution">
    <text evidence="2">The sequence shown here is derived from an EMBL/GenBank/DDBJ whole genome shotgun (WGS) entry which is preliminary data.</text>
</comment>
<keyword evidence="3" id="KW-1185">Reference proteome</keyword>
<evidence type="ECO:0000313" key="2">
    <source>
        <dbReference type="EMBL" id="GAA2624894.1"/>
    </source>
</evidence>
<proteinExistence type="predicted"/>
<dbReference type="EMBL" id="BAAARJ010000014">
    <property type="protein sequence ID" value="GAA2624894.1"/>
    <property type="molecule type" value="Genomic_DNA"/>
</dbReference>
<gene>
    <name evidence="2" type="ORF">GCM10009863_44340</name>
</gene>